<dbReference type="SUPFAM" id="SSF82549">
    <property type="entry name" value="DAK1/DegV-like"/>
    <property type="match status" value="1"/>
</dbReference>
<accession>A0A7W8D080</accession>
<dbReference type="NCBIfam" id="TIGR00762">
    <property type="entry name" value="DegV"/>
    <property type="match status" value="1"/>
</dbReference>
<dbReference type="PANTHER" id="PTHR33434">
    <property type="entry name" value="DEGV DOMAIN-CONTAINING PROTEIN DR_1986-RELATED"/>
    <property type="match status" value="1"/>
</dbReference>
<reference evidence="2 3" key="1">
    <citation type="submission" date="2020-08" db="EMBL/GenBank/DDBJ databases">
        <title>Genomic Encyclopedia of Type Strains, Phase IV (KMG-IV): sequencing the most valuable type-strain genomes for metagenomic binning, comparative biology and taxonomic classification.</title>
        <authorList>
            <person name="Goeker M."/>
        </authorList>
    </citation>
    <scope>NUCLEOTIDE SEQUENCE [LARGE SCALE GENOMIC DNA]</scope>
    <source>
        <strain evidence="2 3">DSM 25799</strain>
    </source>
</reference>
<evidence type="ECO:0000313" key="3">
    <source>
        <dbReference type="Proteomes" id="UP000539953"/>
    </source>
</evidence>
<comment type="caution">
    <text evidence="2">The sequence shown here is derived from an EMBL/GenBank/DDBJ whole genome shotgun (WGS) entry which is preliminary data.</text>
</comment>
<evidence type="ECO:0000256" key="1">
    <source>
        <dbReference type="ARBA" id="ARBA00023121"/>
    </source>
</evidence>
<dbReference type="PANTHER" id="PTHR33434:SF2">
    <property type="entry name" value="FATTY ACID-BINDING PROTEIN TM_1468"/>
    <property type="match status" value="1"/>
</dbReference>
<dbReference type="Pfam" id="PF02645">
    <property type="entry name" value="DegV"/>
    <property type="match status" value="1"/>
</dbReference>
<name>A0A7W8D080_9FIRM</name>
<dbReference type="PROSITE" id="PS51482">
    <property type="entry name" value="DEGV"/>
    <property type="match status" value="1"/>
</dbReference>
<gene>
    <name evidence="2" type="ORF">HNQ47_001747</name>
</gene>
<dbReference type="InterPro" id="IPR043168">
    <property type="entry name" value="DegV_C"/>
</dbReference>
<dbReference type="GO" id="GO:0008289">
    <property type="term" value="F:lipid binding"/>
    <property type="evidence" value="ECO:0007669"/>
    <property type="project" value="UniProtKB-KW"/>
</dbReference>
<dbReference type="Gene3D" id="3.30.1180.10">
    <property type="match status" value="1"/>
</dbReference>
<protein>
    <submittedName>
        <fullName evidence="2">DegV family protein with EDD domain</fullName>
    </submittedName>
</protein>
<keyword evidence="3" id="KW-1185">Reference proteome</keyword>
<dbReference type="Gene3D" id="3.40.50.10170">
    <property type="match status" value="1"/>
</dbReference>
<organism evidence="2 3">
    <name type="scientific">Catenisphaera adipataccumulans</name>
    <dbReference type="NCBI Taxonomy" id="700500"/>
    <lineage>
        <taxon>Bacteria</taxon>
        <taxon>Bacillati</taxon>
        <taxon>Bacillota</taxon>
        <taxon>Erysipelotrichia</taxon>
        <taxon>Erysipelotrichales</taxon>
        <taxon>Erysipelotrichaceae</taxon>
        <taxon>Catenisphaera</taxon>
    </lineage>
</organism>
<dbReference type="InterPro" id="IPR003797">
    <property type="entry name" value="DegV"/>
</dbReference>
<proteinExistence type="predicted"/>
<dbReference type="AlphaFoldDB" id="A0A7W8D080"/>
<keyword evidence="1" id="KW-0446">Lipid-binding</keyword>
<dbReference type="RefSeq" id="WP_183329002.1">
    <property type="nucleotide sequence ID" value="NZ_JACHHK010000007.1"/>
</dbReference>
<dbReference type="Proteomes" id="UP000539953">
    <property type="component" value="Unassembled WGS sequence"/>
</dbReference>
<dbReference type="EMBL" id="JACHHK010000007">
    <property type="protein sequence ID" value="MBB5183708.1"/>
    <property type="molecule type" value="Genomic_DNA"/>
</dbReference>
<dbReference type="InterPro" id="IPR050270">
    <property type="entry name" value="DegV_domain_contain"/>
</dbReference>
<sequence length="284" mass="31541">MVKIVTDSASHYSRQQAADSGMYAVPLMVTIDHQSYRDYEEITDVQLLKKINEGKVPSTSQPSIGEKVDIYNEITEQGNEVIDITMADGLSGTYQSALIARESCDHPEMVTVFNSKTLCVPEHILVAHANQMAQAGRSKEEIMTMLEKSIATDDSFMIPIDFQFLLRGGRTNNASAFLGGLLKLIPIIRRTDDAKRLEKYAIARTYKRAFGMMMDHFEKRGVDSTYTFCLAHAQNEELAAKAAQSICRRFGASVKIVVMPLCPSFIVQGGPGCLAFQTIKIIEK</sequence>
<evidence type="ECO:0000313" key="2">
    <source>
        <dbReference type="EMBL" id="MBB5183708.1"/>
    </source>
</evidence>